<name>A0A2I0TTJ8_LIMLA</name>
<dbReference type="CDD" id="cd02339">
    <property type="entry name" value="ZZ_Mind_bomb"/>
    <property type="match status" value="1"/>
</dbReference>
<evidence type="ECO:0000256" key="6">
    <source>
        <dbReference type="ARBA" id="ARBA00022771"/>
    </source>
</evidence>
<evidence type="ECO:0000256" key="5">
    <source>
        <dbReference type="ARBA" id="ARBA00022737"/>
    </source>
</evidence>
<protein>
    <submittedName>
        <fullName evidence="14">E3 ubiquitin-protein ligase mib1 isoform x3</fullName>
    </submittedName>
</protein>
<evidence type="ECO:0000256" key="4">
    <source>
        <dbReference type="ARBA" id="ARBA00022723"/>
    </source>
</evidence>
<dbReference type="SUPFAM" id="SSF57850">
    <property type="entry name" value="RING/U-box"/>
    <property type="match status" value="1"/>
</dbReference>
<evidence type="ECO:0000256" key="11">
    <source>
        <dbReference type="SAM" id="MobiDB-lite"/>
    </source>
</evidence>
<evidence type="ECO:0000256" key="9">
    <source>
        <dbReference type="ARBA" id="ARBA00023054"/>
    </source>
</evidence>
<evidence type="ECO:0000256" key="3">
    <source>
        <dbReference type="ARBA" id="ARBA00022490"/>
    </source>
</evidence>
<keyword evidence="4" id="KW-0479">Metal-binding</keyword>
<proteinExistence type="predicted"/>
<evidence type="ECO:0000256" key="2">
    <source>
        <dbReference type="ARBA" id="ARBA00004906"/>
    </source>
</evidence>
<dbReference type="GO" id="GO:0007219">
    <property type="term" value="P:Notch signaling pathway"/>
    <property type="evidence" value="ECO:0007669"/>
    <property type="project" value="TreeGrafter"/>
</dbReference>
<dbReference type="GO" id="GO:0016567">
    <property type="term" value="P:protein ubiquitination"/>
    <property type="evidence" value="ECO:0007669"/>
    <property type="project" value="UniProtKB-UniPathway"/>
</dbReference>
<dbReference type="InterPro" id="IPR043145">
    <property type="entry name" value="Znf_ZZ_sf"/>
</dbReference>
<dbReference type="GO" id="GO:0004842">
    <property type="term" value="F:ubiquitin-protein transferase activity"/>
    <property type="evidence" value="ECO:0007669"/>
    <property type="project" value="InterPro"/>
</dbReference>
<dbReference type="InterPro" id="IPR037252">
    <property type="entry name" value="Mib_Herc2_sf"/>
</dbReference>
<reference evidence="15" key="1">
    <citation type="submission" date="2017-11" db="EMBL/GenBank/DDBJ databases">
        <authorList>
            <person name="Lima N.C."/>
            <person name="Parody-Merino A.M."/>
            <person name="Battley P.F."/>
            <person name="Fidler A.E."/>
            <person name="Prosdocimi F."/>
        </authorList>
    </citation>
    <scope>NUCLEOTIDE SEQUENCE [LARGE SCALE GENOMIC DNA]</scope>
</reference>
<dbReference type="Pfam" id="PF06701">
    <property type="entry name" value="MIB_HERC2"/>
    <property type="match status" value="2"/>
</dbReference>
<keyword evidence="6 10" id="KW-0863">Zinc-finger</keyword>
<dbReference type="UniPathway" id="UPA00143"/>
<dbReference type="FunFam" id="3.30.60.90:FF:000005">
    <property type="entry name" value="Putative E3 ubiquitin-protein ligase mib1"/>
    <property type="match status" value="1"/>
</dbReference>
<evidence type="ECO:0000313" key="14">
    <source>
        <dbReference type="EMBL" id="PKU37128.1"/>
    </source>
</evidence>
<dbReference type="PROSITE" id="PS01357">
    <property type="entry name" value="ZF_ZZ_1"/>
    <property type="match status" value="1"/>
</dbReference>
<keyword evidence="3" id="KW-0963">Cytoplasm</keyword>
<dbReference type="PANTHER" id="PTHR24202">
    <property type="entry name" value="E3 UBIQUITIN-PROTEIN LIGASE MIB2"/>
    <property type="match status" value="1"/>
</dbReference>
<dbReference type="InterPro" id="IPR000433">
    <property type="entry name" value="Znf_ZZ"/>
</dbReference>
<dbReference type="PANTHER" id="PTHR24202:SF53">
    <property type="entry name" value="E3 UBIQUITIN-PROTEIN LIGASE MIB1"/>
    <property type="match status" value="1"/>
</dbReference>
<comment type="pathway">
    <text evidence="2">Protein modification; protein ubiquitination.</text>
</comment>
<evidence type="ECO:0000256" key="10">
    <source>
        <dbReference type="PROSITE-ProRule" id="PRU00228"/>
    </source>
</evidence>
<dbReference type="SMART" id="SM00291">
    <property type="entry name" value="ZnF_ZZ"/>
    <property type="match status" value="1"/>
</dbReference>
<keyword evidence="8" id="KW-0862">Zinc</keyword>
<organism evidence="14 15">
    <name type="scientific">Limosa lapponica baueri</name>
    <dbReference type="NCBI Taxonomy" id="1758121"/>
    <lineage>
        <taxon>Eukaryota</taxon>
        <taxon>Metazoa</taxon>
        <taxon>Chordata</taxon>
        <taxon>Craniata</taxon>
        <taxon>Vertebrata</taxon>
        <taxon>Euteleostomi</taxon>
        <taxon>Archelosauria</taxon>
        <taxon>Archosauria</taxon>
        <taxon>Dinosauria</taxon>
        <taxon>Saurischia</taxon>
        <taxon>Theropoda</taxon>
        <taxon>Coelurosauria</taxon>
        <taxon>Aves</taxon>
        <taxon>Neognathae</taxon>
        <taxon>Neoaves</taxon>
        <taxon>Charadriiformes</taxon>
        <taxon>Scolopacidae</taxon>
        <taxon>Limosa</taxon>
    </lineage>
</organism>
<dbReference type="Gene3D" id="3.30.60.90">
    <property type="match status" value="1"/>
</dbReference>
<dbReference type="FunFam" id="2.30.30.40:FF:000090">
    <property type="entry name" value="E3 ubiquitin-protein ligase MIB1 isoform X1"/>
    <property type="match status" value="1"/>
</dbReference>
<sequence>MSSSRNNRVMVEGVGARVVRGPDWKWGKQDGGEGHVGTVRSFESPEEVVVVWDNGTAANYRCSGAYDLRILDSAPTGIKHDGTMCDTCRQQPIIGIRWKCAECTNYDLCTVCYHGDKHHLRHRFYRITTPGSERVLLESRRKSKKITARGIFAGARVVRGVDWQWEDQDGGNGRRGKIGSGNKTLSPT</sequence>
<evidence type="ECO:0000256" key="1">
    <source>
        <dbReference type="ARBA" id="ARBA00004496"/>
    </source>
</evidence>
<dbReference type="GO" id="GO:0006897">
    <property type="term" value="P:endocytosis"/>
    <property type="evidence" value="ECO:0007669"/>
    <property type="project" value="TreeGrafter"/>
</dbReference>
<dbReference type="InterPro" id="IPR042056">
    <property type="entry name" value="MIB1/2_ZZ"/>
</dbReference>
<accession>A0A2I0TTJ8</accession>
<keyword evidence="15" id="KW-1185">Reference proteome</keyword>
<dbReference type="Pfam" id="PF00569">
    <property type="entry name" value="ZZ"/>
    <property type="match status" value="1"/>
</dbReference>
<feature type="domain" description="MIB/HERC2" evidence="13">
    <location>
        <begin position="143"/>
        <end position="188"/>
    </location>
</feature>
<dbReference type="GO" id="GO:0005737">
    <property type="term" value="C:cytoplasm"/>
    <property type="evidence" value="ECO:0007669"/>
    <property type="project" value="UniProtKB-SubCell"/>
</dbReference>
<dbReference type="SUPFAM" id="SSF159034">
    <property type="entry name" value="Mib/herc2 domain-like"/>
    <property type="match status" value="2"/>
</dbReference>
<dbReference type="OrthoDB" id="2122982at2759"/>
<evidence type="ECO:0000313" key="15">
    <source>
        <dbReference type="Proteomes" id="UP000233556"/>
    </source>
</evidence>
<dbReference type="GO" id="GO:0008270">
    <property type="term" value="F:zinc ion binding"/>
    <property type="evidence" value="ECO:0007669"/>
    <property type="project" value="UniProtKB-KW"/>
</dbReference>
<dbReference type="EMBL" id="KZ507297">
    <property type="protein sequence ID" value="PKU37128.1"/>
    <property type="molecule type" value="Genomic_DNA"/>
</dbReference>
<evidence type="ECO:0000259" key="12">
    <source>
        <dbReference type="PROSITE" id="PS50135"/>
    </source>
</evidence>
<keyword evidence="5" id="KW-0677">Repeat</keyword>
<keyword evidence="7" id="KW-0833">Ubl conjugation pathway</keyword>
<gene>
    <name evidence="14" type="ORF">llap_12566</name>
</gene>
<dbReference type="PROSITE" id="PS51416">
    <property type="entry name" value="MIB_HERC2"/>
    <property type="match status" value="2"/>
</dbReference>
<comment type="subcellular location">
    <subcellularLocation>
        <location evidence="1">Cytoplasm</location>
    </subcellularLocation>
</comment>
<evidence type="ECO:0000256" key="8">
    <source>
        <dbReference type="ARBA" id="ARBA00022833"/>
    </source>
</evidence>
<dbReference type="InterPro" id="IPR010606">
    <property type="entry name" value="Mib_Herc2"/>
</dbReference>
<evidence type="ECO:0000259" key="13">
    <source>
        <dbReference type="PROSITE" id="PS51416"/>
    </source>
</evidence>
<reference evidence="15" key="2">
    <citation type="submission" date="2017-12" db="EMBL/GenBank/DDBJ databases">
        <title>Genome sequence of the Bar-tailed Godwit (Limosa lapponica baueri).</title>
        <authorList>
            <person name="Lima N.C.B."/>
            <person name="Parody-Merino A.M."/>
            <person name="Battley P.F."/>
            <person name="Fidler A.E."/>
            <person name="Prosdocimi F."/>
        </authorList>
    </citation>
    <scope>NUCLEOTIDE SEQUENCE [LARGE SCALE GENOMIC DNA]</scope>
</reference>
<dbReference type="AlphaFoldDB" id="A0A2I0TTJ8"/>
<keyword evidence="9" id="KW-0175">Coiled coil</keyword>
<dbReference type="Gene3D" id="2.30.30.40">
    <property type="entry name" value="SH3 Domains"/>
    <property type="match status" value="2"/>
</dbReference>
<evidence type="ECO:0000256" key="7">
    <source>
        <dbReference type="ARBA" id="ARBA00022786"/>
    </source>
</evidence>
<dbReference type="Proteomes" id="UP000233556">
    <property type="component" value="Unassembled WGS sequence"/>
</dbReference>
<feature type="region of interest" description="Disordered" evidence="11">
    <location>
        <begin position="168"/>
        <end position="188"/>
    </location>
</feature>
<dbReference type="PROSITE" id="PS50135">
    <property type="entry name" value="ZF_ZZ_2"/>
    <property type="match status" value="1"/>
</dbReference>
<feature type="domain" description="MIB/HERC2" evidence="13">
    <location>
        <begin position="6"/>
        <end position="74"/>
    </location>
</feature>
<feature type="domain" description="ZZ-type" evidence="12">
    <location>
        <begin position="80"/>
        <end position="132"/>
    </location>
</feature>